<keyword evidence="5 7" id="KW-0594">Phospholipid biosynthesis</keyword>
<keyword evidence="2 7" id="KW-0808">Transferase</keyword>
<reference evidence="9 10" key="1">
    <citation type="submission" date="2017-03" db="EMBL/GenBank/DDBJ databases">
        <title>Genome Survey of Euroglyphus maynei.</title>
        <authorList>
            <person name="Arlian L.G."/>
            <person name="Morgan M.S."/>
            <person name="Rider S.D."/>
        </authorList>
    </citation>
    <scope>NUCLEOTIDE SEQUENCE [LARGE SCALE GENOMIC DNA]</scope>
    <source>
        <strain evidence="9">Arlian Lab</strain>
        <tissue evidence="9">Whole body</tissue>
    </source>
</reference>
<evidence type="ECO:0000256" key="6">
    <source>
        <dbReference type="ARBA" id="ARBA00023264"/>
    </source>
</evidence>
<dbReference type="PANTHER" id="PTHR12586">
    <property type="entry name" value="CDP-DIACYLGLYCEROL--SERINE O-PHOSPHATIDYLTRANSFERASE"/>
    <property type="match status" value="1"/>
</dbReference>
<dbReference type="GO" id="GO:0008444">
    <property type="term" value="F:CDP-diacylglycerol-glycerol-3-phosphate 3-phosphatidyltransferase activity"/>
    <property type="evidence" value="ECO:0007669"/>
    <property type="project" value="UniProtKB-EC"/>
</dbReference>
<evidence type="ECO:0000256" key="4">
    <source>
        <dbReference type="ARBA" id="ARBA00023098"/>
    </source>
</evidence>
<evidence type="ECO:0000256" key="3">
    <source>
        <dbReference type="ARBA" id="ARBA00022737"/>
    </source>
</evidence>
<name>A0A1Y3AKR4_EURMA</name>
<evidence type="ECO:0000256" key="1">
    <source>
        <dbReference type="ARBA" id="ARBA00022516"/>
    </source>
</evidence>
<dbReference type="InterPro" id="IPR016270">
    <property type="entry name" value="PGS1"/>
</dbReference>
<dbReference type="Proteomes" id="UP000194236">
    <property type="component" value="Unassembled WGS sequence"/>
</dbReference>
<dbReference type="Pfam" id="PF13091">
    <property type="entry name" value="PLDc_2"/>
    <property type="match status" value="1"/>
</dbReference>
<organism evidence="9 10">
    <name type="scientific">Euroglyphus maynei</name>
    <name type="common">Mayne's house dust mite</name>
    <dbReference type="NCBI Taxonomy" id="6958"/>
    <lineage>
        <taxon>Eukaryota</taxon>
        <taxon>Metazoa</taxon>
        <taxon>Ecdysozoa</taxon>
        <taxon>Arthropoda</taxon>
        <taxon>Chelicerata</taxon>
        <taxon>Arachnida</taxon>
        <taxon>Acari</taxon>
        <taxon>Acariformes</taxon>
        <taxon>Sarcoptiformes</taxon>
        <taxon>Astigmata</taxon>
        <taxon>Psoroptidia</taxon>
        <taxon>Analgoidea</taxon>
        <taxon>Pyroglyphidae</taxon>
        <taxon>Pyroglyphinae</taxon>
        <taxon>Euroglyphus</taxon>
    </lineage>
</organism>
<dbReference type="CDD" id="cd09137">
    <property type="entry name" value="PLDc_PGS1_euk_2"/>
    <property type="match status" value="1"/>
</dbReference>
<comment type="caution">
    <text evidence="9">The sequence shown here is derived from an EMBL/GenBank/DDBJ whole genome shotgun (WGS) entry which is preliminary data.</text>
</comment>
<dbReference type="GO" id="GO:0005739">
    <property type="term" value="C:mitochondrion"/>
    <property type="evidence" value="ECO:0007669"/>
    <property type="project" value="UniProtKB-SubCell"/>
</dbReference>
<dbReference type="UniPathway" id="UPA00084">
    <property type="reaction ID" value="UER00503"/>
</dbReference>
<dbReference type="Gene3D" id="3.30.870.10">
    <property type="entry name" value="Endonuclease Chain A"/>
    <property type="match status" value="1"/>
</dbReference>
<comment type="pathway">
    <text evidence="7">Phospholipid metabolism; phosphatidylglycerol biosynthesis; phosphatidylglycerol from CDP-diacylglycerol: step 1/2.</text>
</comment>
<gene>
    <name evidence="9" type="ORF">BLA29_007928</name>
</gene>
<feature type="domain" description="Phospholipase D-like" evidence="8">
    <location>
        <begin position="81"/>
        <end position="165"/>
    </location>
</feature>
<dbReference type="PANTHER" id="PTHR12586:SF1">
    <property type="entry name" value="CDP-DIACYLGLYCEROL--GLYCEROL-3-PHOSPHATE 3-PHOSPHATIDYLTRANSFERASE, MITOCHONDRIAL"/>
    <property type="match status" value="1"/>
</dbReference>
<comment type="similarity">
    <text evidence="7">Belongs to the CDP-alcohol phosphatidyltransferase class-II family.</text>
</comment>
<keyword evidence="7" id="KW-0496">Mitochondrion</keyword>
<keyword evidence="1 7" id="KW-0444">Lipid biosynthesis</keyword>
<evidence type="ECO:0000259" key="8">
    <source>
        <dbReference type="Pfam" id="PF13091"/>
    </source>
</evidence>
<comment type="catalytic activity">
    <reaction evidence="7">
        <text>a CDP-1,2-diacyl-sn-glycerol + sn-glycerol 3-phosphate = a 1,2-diacyl-sn-glycero-3-phospho-(1'-sn-glycero-3'-phosphate) + CMP + H(+)</text>
        <dbReference type="Rhea" id="RHEA:12593"/>
        <dbReference type="ChEBI" id="CHEBI:15378"/>
        <dbReference type="ChEBI" id="CHEBI:57597"/>
        <dbReference type="ChEBI" id="CHEBI:58332"/>
        <dbReference type="ChEBI" id="CHEBI:60110"/>
        <dbReference type="ChEBI" id="CHEBI:60377"/>
        <dbReference type="EC" id="2.7.8.5"/>
    </reaction>
</comment>
<keyword evidence="10" id="KW-1185">Reference proteome</keyword>
<sequence>MNSVKIRDEEEFTTNLLENQWPDTVQLDIATGYFNLIRKYQKKLIHQPPPSPTITILMASEEANGFYQGNGLLRYVPYVYTYYVRNFLRKINTMYNPITIRYYNRPNWSFHGKGIWLQTSEYYLTMVGSTNFGYRSVYRDNEAQLVIVTKNDQLKKKFQSEFDHLIEHSHKIRNWQTDLPRIPLLIPFIANIFRSLF</sequence>
<evidence type="ECO:0000313" key="10">
    <source>
        <dbReference type="Proteomes" id="UP000194236"/>
    </source>
</evidence>
<keyword evidence="7" id="KW-0067">ATP-binding</keyword>
<keyword evidence="3" id="KW-0677">Repeat</keyword>
<keyword evidence="4 7" id="KW-0443">Lipid metabolism</keyword>
<evidence type="ECO:0000256" key="2">
    <source>
        <dbReference type="ARBA" id="ARBA00022679"/>
    </source>
</evidence>
<dbReference type="EMBL" id="MUJZ01072442">
    <property type="protein sequence ID" value="OTF69049.1"/>
    <property type="molecule type" value="Genomic_DNA"/>
</dbReference>
<comment type="subcellular location">
    <subcellularLocation>
        <location evidence="7">Mitochondrion</location>
    </subcellularLocation>
</comment>
<dbReference type="OrthoDB" id="10250191at2759"/>
<dbReference type="InterPro" id="IPR025202">
    <property type="entry name" value="PLD-like_dom"/>
</dbReference>
<accession>A0A1Y3AKR4</accession>
<dbReference type="GO" id="GO:0032049">
    <property type="term" value="P:cardiolipin biosynthetic process"/>
    <property type="evidence" value="ECO:0007669"/>
    <property type="project" value="InterPro"/>
</dbReference>
<evidence type="ECO:0000313" key="9">
    <source>
        <dbReference type="EMBL" id="OTF69049.1"/>
    </source>
</evidence>
<dbReference type="AlphaFoldDB" id="A0A1Y3AKR4"/>
<proteinExistence type="inferred from homology"/>
<dbReference type="SUPFAM" id="SSF56024">
    <property type="entry name" value="Phospholipase D/nuclease"/>
    <property type="match status" value="1"/>
</dbReference>
<dbReference type="EC" id="2.7.8.5" evidence="7"/>
<comment type="function">
    <text evidence="7">Functions in the biosynthesis of the anionic phospholipids phosphatidylglycerol and cardiolipin.</text>
</comment>
<keyword evidence="7" id="KW-0547">Nucleotide-binding</keyword>
<keyword evidence="6 7" id="KW-1208">Phospholipid metabolism</keyword>
<evidence type="ECO:0000256" key="7">
    <source>
        <dbReference type="RuleBase" id="RU365024"/>
    </source>
</evidence>
<evidence type="ECO:0000256" key="5">
    <source>
        <dbReference type="ARBA" id="ARBA00023209"/>
    </source>
</evidence>
<protein>
    <recommendedName>
        <fullName evidence="7">CDP-diacylglycerol--glycerol-3-phosphate 3-phosphatidyltransferase</fullName>
        <ecNumber evidence="7">2.7.8.5</ecNumber>
    </recommendedName>
</protein>
<dbReference type="GO" id="GO:0005524">
    <property type="term" value="F:ATP binding"/>
    <property type="evidence" value="ECO:0007669"/>
    <property type="project" value="UniProtKB-KW"/>
</dbReference>